<dbReference type="AlphaFoldDB" id="A0A2S5CSU1"/>
<organism evidence="1 2">
    <name type="scientific">Methylovulum psychrotolerans</name>
    <dbReference type="NCBI Taxonomy" id="1704499"/>
    <lineage>
        <taxon>Bacteria</taxon>
        <taxon>Pseudomonadati</taxon>
        <taxon>Pseudomonadota</taxon>
        <taxon>Gammaproteobacteria</taxon>
        <taxon>Methylococcales</taxon>
        <taxon>Methylococcaceae</taxon>
        <taxon>Methylovulum</taxon>
    </lineage>
</organism>
<dbReference type="Proteomes" id="UP000237423">
    <property type="component" value="Unassembled WGS sequence"/>
</dbReference>
<dbReference type="EMBL" id="PGFZ01000001">
    <property type="protein sequence ID" value="POZ53807.1"/>
    <property type="molecule type" value="Genomic_DNA"/>
</dbReference>
<comment type="caution">
    <text evidence="1">The sequence shown here is derived from an EMBL/GenBank/DDBJ whole genome shotgun (WGS) entry which is preliminary data.</text>
</comment>
<proteinExistence type="predicted"/>
<sequence>MVFLAITPQGLAEAIRLAKAEGQPVWCSADAMPEAVCAAGLSRFDYPLFGESPDVIADALATVAEHYPNESIWLEQVIPDNG</sequence>
<gene>
    <name evidence="1" type="ORF">AADEFJLK_00848</name>
</gene>
<dbReference type="RefSeq" id="WP_103973388.1">
    <property type="nucleotide sequence ID" value="NZ_PGFZ01000001.1"/>
</dbReference>
<name>A0A2S5CSU1_9GAMM</name>
<protein>
    <submittedName>
        <fullName evidence="1">Uncharacterized protein</fullName>
    </submittedName>
</protein>
<accession>A0A2S5CSU1</accession>
<evidence type="ECO:0000313" key="2">
    <source>
        <dbReference type="Proteomes" id="UP000237423"/>
    </source>
</evidence>
<reference evidence="1 2" key="1">
    <citation type="submission" date="2017-11" db="EMBL/GenBank/DDBJ databases">
        <title>Draft Genome Sequence of Methylobacter psychrotolerans Sph1T, an Obligate Methanotroph from Low-Temperature Environments.</title>
        <authorList>
            <person name="Oshkin I.Y."/>
            <person name="Miroshnikov K."/>
            <person name="Belova S.E."/>
            <person name="Korzhenkov A."/>
            <person name="Toshchakov S.V."/>
            <person name="Dedysh S.N."/>
        </authorList>
    </citation>
    <scope>NUCLEOTIDE SEQUENCE [LARGE SCALE GENOMIC DNA]</scope>
    <source>
        <strain evidence="1 2">Sph1</strain>
    </source>
</reference>
<evidence type="ECO:0000313" key="1">
    <source>
        <dbReference type="EMBL" id="POZ53807.1"/>
    </source>
</evidence>